<comment type="caution">
    <text evidence="1">The sequence shown here is derived from an EMBL/GenBank/DDBJ whole genome shotgun (WGS) entry which is preliminary data.</text>
</comment>
<keyword evidence="2" id="KW-1185">Reference proteome</keyword>
<organism evidence="1 2">
    <name type="scientific">Caenorhabditis angaria</name>
    <dbReference type="NCBI Taxonomy" id="860376"/>
    <lineage>
        <taxon>Eukaryota</taxon>
        <taxon>Metazoa</taxon>
        <taxon>Ecdysozoa</taxon>
        <taxon>Nematoda</taxon>
        <taxon>Chromadorea</taxon>
        <taxon>Rhabditida</taxon>
        <taxon>Rhabditina</taxon>
        <taxon>Rhabditomorpha</taxon>
        <taxon>Rhabditoidea</taxon>
        <taxon>Rhabditidae</taxon>
        <taxon>Peloderinae</taxon>
        <taxon>Caenorhabditis</taxon>
    </lineage>
</organism>
<accession>A0A9P1J309</accession>
<dbReference type="Proteomes" id="UP001152747">
    <property type="component" value="Unassembled WGS sequence"/>
</dbReference>
<evidence type="ECO:0000313" key="2">
    <source>
        <dbReference type="Proteomes" id="UP001152747"/>
    </source>
</evidence>
<dbReference type="EMBL" id="CANHGI010000006">
    <property type="protein sequence ID" value="CAI5454838.1"/>
    <property type="molecule type" value="Genomic_DNA"/>
</dbReference>
<proteinExistence type="predicted"/>
<reference evidence="1" key="1">
    <citation type="submission" date="2022-11" db="EMBL/GenBank/DDBJ databases">
        <authorList>
            <person name="Kikuchi T."/>
        </authorList>
    </citation>
    <scope>NUCLEOTIDE SEQUENCE</scope>
    <source>
        <strain evidence="1">PS1010</strain>
    </source>
</reference>
<evidence type="ECO:0000313" key="1">
    <source>
        <dbReference type="EMBL" id="CAI5454838.1"/>
    </source>
</evidence>
<protein>
    <submittedName>
        <fullName evidence="1">Uncharacterized protein</fullName>
    </submittedName>
</protein>
<name>A0A9P1J309_9PELO</name>
<sequence length="258" mass="28667">MTTPRGSTPNLSKKIENVVLQVPKNNVPRNTSVEAFPEFPRPTNEFDTMSMMDDTLSVATSIEDETNFDYDVVAADDPFGMPDVAEEAVTIDEHIISDRIFKSIMAKVGNLLVVNLDGIKIVGNVHNGELLIDGGVQNVELSHRLSIVRQEANDMLKKIALAQKYIRTDLPNIVNFQLRAPADNPTSFLDANIKGLKASLDDEIITHLSAFALDDQVSDNKVRLNVQLSDSNIEIVDRKKKKPLKLKITSLTLEQEED</sequence>
<dbReference type="AlphaFoldDB" id="A0A9P1J309"/>
<dbReference type="OrthoDB" id="5847865at2759"/>
<gene>
    <name evidence="1" type="ORF">CAMP_LOCUS17475</name>
</gene>